<evidence type="ECO:0000259" key="2">
    <source>
        <dbReference type="Pfam" id="PF24883"/>
    </source>
</evidence>
<dbReference type="SUPFAM" id="SSF52540">
    <property type="entry name" value="P-loop containing nucleoside triphosphate hydrolases"/>
    <property type="match status" value="1"/>
</dbReference>
<reference evidence="3" key="1">
    <citation type="submission" date="2022-07" db="EMBL/GenBank/DDBJ databases">
        <title>Genome Sequence of Xylaria arbuscula.</title>
        <authorList>
            <person name="Buettner E."/>
        </authorList>
    </citation>
    <scope>NUCLEOTIDE SEQUENCE</scope>
    <source>
        <strain evidence="3">VT107</strain>
    </source>
</reference>
<organism evidence="3 4">
    <name type="scientific">Xylaria arbuscula</name>
    <dbReference type="NCBI Taxonomy" id="114810"/>
    <lineage>
        <taxon>Eukaryota</taxon>
        <taxon>Fungi</taxon>
        <taxon>Dikarya</taxon>
        <taxon>Ascomycota</taxon>
        <taxon>Pezizomycotina</taxon>
        <taxon>Sordariomycetes</taxon>
        <taxon>Xylariomycetidae</taxon>
        <taxon>Xylariales</taxon>
        <taxon>Xylariaceae</taxon>
        <taxon>Xylaria</taxon>
    </lineage>
</organism>
<evidence type="ECO:0000313" key="3">
    <source>
        <dbReference type="EMBL" id="KAJ3563411.1"/>
    </source>
</evidence>
<dbReference type="InterPro" id="IPR027417">
    <property type="entry name" value="P-loop_NTPase"/>
</dbReference>
<dbReference type="Gene3D" id="3.40.50.300">
    <property type="entry name" value="P-loop containing nucleotide triphosphate hydrolases"/>
    <property type="match status" value="1"/>
</dbReference>
<feature type="domain" description="Nephrocystin 3-like N-terminal" evidence="2">
    <location>
        <begin position="262"/>
        <end position="434"/>
    </location>
</feature>
<proteinExistence type="predicted"/>
<dbReference type="PANTHER" id="PTHR10039">
    <property type="entry name" value="AMELOGENIN"/>
    <property type="match status" value="1"/>
</dbReference>
<accession>A0A9W8N968</accession>
<sequence length="1012" mass="115228">MDPLTGLSLACNIYTFVEAGFKVIRQYNDFRQNRLEEARNNTDRRITAEGLRAVSSDLISNGPPLLVALGRDCRTLCDELLELLDKLSVKNPDSKRECFGVIVKSYLRSPDISSLEKRLNLHREQLMLGLLQSLRSEHEGDQKDLSDKLKNIERELSQLKDPRSKQLTELRSDLLKALQLQADTASRIPFDEFGRMLSQLRDVVTTCGPEAAILMQLQFNEMHGREDTIKSPTEGTALWPLLEGPDGYEESSERSNSRVNLFAPWIRSGSGVFHVSGKAGSGKSTLMKHIWLHDRTQEHLESSAGNKKLLKAAFFFWASGNEEQRLMTGLFRSILFCVLSRDKSLIPQIFPQCWENGHFVAHSVAAITRPDVMEASFHTLLRKARNSEYRICLFIDGLDEFEAADRESYWELAKRLGDWADYSDGDVKLCSPSRTQIHLHQLNQGDIKKYCKMTLSVKAKDCPNLFKIMENNGSDLIWSIVWRAEGVFLWAVFVVRMIVSEGRRGGSYQDLRRMLDETPGEMDKLYGKMFGSLERSERKLATRILFTVLTNPFRQALNALCIKWLVDKDAWRNRLLQSNSGYTLDSVTADIEYITRHLDVWTQGLAEVEKTSPDSLDSLFEPKSRMFKTRVKLFHRTARDYLLHSMHLSDVKSAFEYFDLEGLHAELRLTESTITKQLGIHKESSWAMLSYGYEIFIPKSNTCLGRAAEHVGENQLRWHVAKDMARLLPSHLLVSTFREISRPYFRWDIGGNFLQEADHTSLPHLAASLGVNETLIIEGSKSTESDTSPNGLLLSACMSELVYGDHPLAREVQSLELVKVLMGNGFSGHQRIQLFAMPLHAEGMRSENIASVWMILVSLLVGACERRLPDYLLDRVSRFIEVLGELLRLERQEEVILLGSTQRVMEIDAIDSYEYFITLEDFIKSSGMGAKLLGELQSQSVNRKCSSECEDELTWVFERWNGRTKFPVSRHLIKLTPASFKRLDDVDLLAVGLVRDDIGVNQEEVDALSLCQ</sequence>
<name>A0A9W8N968_9PEZI</name>
<dbReference type="InterPro" id="IPR056884">
    <property type="entry name" value="NPHP3-like_N"/>
</dbReference>
<protein>
    <recommendedName>
        <fullName evidence="2">Nephrocystin 3-like N-terminal domain-containing protein</fullName>
    </recommendedName>
</protein>
<dbReference type="VEuPathDB" id="FungiDB:F4678DRAFT_420102"/>
<keyword evidence="4" id="KW-1185">Reference proteome</keyword>
<comment type="caution">
    <text evidence="3">The sequence shown here is derived from an EMBL/GenBank/DDBJ whole genome shotgun (WGS) entry which is preliminary data.</text>
</comment>
<dbReference type="Proteomes" id="UP001148614">
    <property type="component" value="Unassembled WGS sequence"/>
</dbReference>
<dbReference type="Pfam" id="PF24883">
    <property type="entry name" value="NPHP3_N"/>
    <property type="match status" value="1"/>
</dbReference>
<gene>
    <name evidence="3" type="ORF">NPX13_g8207</name>
</gene>
<evidence type="ECO:0000313" key="4">
    <source>
        <dbReference type="Proteomes" id="UP001148614"/>
    </source>
</evidence>
<evidence type="ECO:0000256" key="1">
    <source>
        <dbReference type="ARBA" id="ARBA00022737"/>
    </source>
</evidence>
<dbReference type="PANTHER" id="PTHR10039:SF5">
    <property type="entry name" value="NACHT DOMAIN-CONTAINING PROTEIN"/>
    <property type="match status" value="1"/>
</dbReference>
<dbReference type="EMBL" id="JANPWZ010001764">
    <property type="protein sequence ID" value="KAJ3563411.1"/>
    <property type="molecule type" value="Genomic_DNA"/>
</dbReference>
<keyword evidence="1" id="KW-0677">Repeat</keyword>
<dbReference type="AlphaFoldDB" id="A0A9W8N968"/>